<dbReference type="PANTHER" id="PTHR21394">
    <property type="entry name" value="MAU2 CHROMATID COHESION FACTOR HOMOLOG"/>
    <property type="match status" value="1"/>
</dbReference>
<comment type="caution">
    <text evidence="9">The sequence shown here is derived from an EMBL/GenBank/DDBJ whole genome shotgun (WGS) entry which is preliminary data.</text>
</comment>
<evidence type="ECO:0000256" key="1">
    <source>
        <dbReference type="ARBA" id="ARBA00004123"/>
    </source>
</evidence>
<keyword evidence="6" id="KW-0539">Nucleus</keyword>
<keyword evidence="3" id="KW-0132">Cell division</keyword>
<comment type="subcellular location">
    <subcellularLocation>
        <location evidence="1">Nucleus</location>
    </subcellularLocation>
</comment>
<accession>A0AAN6NJQ2</accession>
<dbReference type="GO" id="GO:0007064">
    <property type="term" value="P:mitotic sister chromatid cohesion"/>
    <property type="evidence" value="ECO:0007669"/>
    <property type="project" value="InterPro"/>
</dbReference>
<dbReference type="InterPro" id="IPR019440">
    <property type="entry name" value="MAU2"/>
</dbReference>
<gene>
    <name evidence="9" type="ORF">QBC46DRAFT_370772</name>
</gene>
<protein>
    <submittedName>
        <fullName evidence="9">MAU2 chromatid cohesion factor</fullName>
    </submittedName>
</protein>
<evidence type="ECO:0000256" key="8">
    <source>
        <dbReference type="SAM" id="MobiDB-lite"/>
    </source>
</evidence>
<feature type="compositionally biased region" description="Polar residues" evidence="8">
    <location>
        <begin position="144"/>
        <end position="158"/>
    </location>
</feature>
<feature type="compositionally biased region" description="Polar residues" evidence="8">
    <location>
        <begin position="48"/>
        <end position="57"/>
    </location>
</feature>
<evidence type="ECO:0000256" key="4">
    <source>
        <dbReference type="ARBA" id="ARBA00022776"/>
    </source>
</evidence>
<evidence type="ECO:0000256" key="6">
    <source>
        <dbReference type="ARBA" id="ARBA00023242"/>
    </source>
</evidence>
<evidence type="ECO:0000313" key="9">
    <source>
        <dbReference type="EMBL" id="KAK3946078.1"/>
    </source>
</evidence>
<feature type="compositionally biased region" description="Polar residues" evidence="8">
    <location>
        <begin position="30"/>
        <end position="41"/>
    </location>
</feature>
<comment type="similarity">
    <text evidence="2">Belongs to the SCC4/mau-2 family.</text>
</comment>
<evidence type="ECO:0000256" key="3">
    <source>
        <dbReference type="ARBA" id="ARBA00022618"/>
    </source>
</evidence>
<dbReference type="GO" id="GO:0007059">
    <property type="term" value="P:chromosome segregation"/>
    <property type="evidence" value="ECO:0007669"/>
    <property type="project" value="UniProtKB-KW"/>
</dbReference>
<name>A0AAN6NJQ2_9PEZI</name>
<organism evidence="9 10">
    <name type="scientific">Diplogelasinospora grovesii</name>
    <dbReference type="NCBI Taxonomy" id="303347"/>
    <lineage>
        <taxon>Eukaryota</taxon>
        <taxon>Fungi</taxon>
        <taxon>Dikarya</taxon>
        <taxon>Ascomycota</taxon>
        <taxon>Pezizomycotina</taxon>
        <taxon>Sordariomycetes</taxon>
        <taxon>Sordariomycetidae</taxon>
        <taxon>Sordariales</taxon>
        <taxon>Diplogelasinosporaceae</taxon>
        <taxon>Diplogelasinospora</taxon>
    </lineage>
</organism>
<dbReference type="AlphaFoldDB" id="A0AAN6NJQ2"/>
<keyword evidence="10" id="KW-1185">Reference proteome</keyword>
<sequence>MSYRNIVPSGTQFNGQQPVGHHQTAGRQAMGQQPMNQQPTPQAVYPQYDSNGYSNGSAQQYENVQFVQPSALYLNNPSQFANGYNAPEFDRPPPPPITAPPPVHPQFVNSSFPQQQTVPAVPANQHAAPPAAAPAPITMGSQISHLSRQPQHTSSAESSPRLDHRLAPAQSPRVKSAVTKDPRRSSTGTNASAKSPMLSHTPHFDALPLLLRVAEDCFSQADAAARGVAKSMAASEIKDHHKLIATGLGCLEVALRSTKLQPRLEARLCLRYASILIEETTNLMEAETTLTRGIAVCEKNRFADLKYSSQFLLMKTLFQRNQKAAFKSIDTHIADCSTFKHIHWVYAFRFLKASFHVQSGTAADNHALENLRGIAAIAKQRGDNAIHVMASLLEGLAHLGAMKGDWVARVQTCLAQAATLQLDPSVHLPQLDILLLQLDVACSLPDKQQSTAIKLANLQRRMEEWERSANSASPWNEVHLPVKRVGNASQTISNDTRAVLRPGDGEADYLVFPALTVQECRAITSIFEGLVNPFQEHTGRSTKPWDHAVEILRDINSVPPSHSLTDAVKQASWARYLVCFANILAGLHAATCSDWATVKRMAELVQGYQDLPERLALLALYLTGVFYQGTEKLDDALRIWKGRKFDIEYPGRMTNATHMEKALALLATFNRLWIMMEPSRLDVAEQRRLVGLLAPFCADHASGMGMEIVRAYNLVTVSIESDPPLTWNQVKAGLQVCLNHWCHPHCISIGLNFMRWVFFENVVGEQAMKSAKAAVRQAERSGNLLWQSVAAGQLAQTFEFHGANSEAQENWQAGVMLANKGMERTHV</sequence>
<evidence type="ECO:0000256" key="5">
    <source>
        <dbReference type="ARBA" id="ARBA00022829"/>
    </source>
</evidence>
<feature type="compositionally biased region" description="Polar residues" evidence="8">
    <location>
        <begin position="8"/>
        <end position="17"/>
    </location>
</feature>
<evidence type="ECO:0000256" key="7">
    <source>
        <dbReference type="ARBA" id="ARBA00023306"/>
    </source>
</evidence>
<keyword evidence="4" id="KW-0498">Mitosis</keyword>
<feature type="region of interest" description="Disordered" evidence="8">
    <location>
        <begin position="144"/>
        <end position="199"/>
    </location>
</feature>
<feature type="region of interest" description="Disordered" evidence="8">
    <location>
        <begin position="1"/>
        <end position="57"/>
    </location>
</feature>
<dbReference type="Pfam" id="PF10345">
    <property type="entry name" value="Cohesin_load"/>
    <property type="match status" value="1"/>
</dbReference>
<dbReference type="GO" id="GO:0005634">
    <property type="term" value="C:nucleus"/>
    <property type="evidence" value="ECO:0007669"/>
    <property type="project" value="UniProtKB-SubCell"/>
</dbReference>
<dbReference type="Proteomes" id="UP001303473">
    <property type="component" value="Unassembled WGS sequence"/>
</dbReference>
<evidence type="ECO:0000256" key="2">
    <source>
        <dbReference type="ARBA" id="ARBA00008585"/>
    </source>
</evidence>
<keyword evidence="7" id="KW-0131">Cell cycle</keyword>
<dbReference type="GO" id="GO:0051301">
    <property type="term" value="P:cell division"/>
    <property type="evidence" value="ECO:0007669"/>
    <property type="project" value="UniProtKB-KW"/>
</dbReference>
<dbReference type="EMBL" id="MU853753">
    <property type="protein sequence ID" value="KAK3946078.1"/>
    <property type="molecule type" value="Genomic_DNA"/>
</dbReference>
<reference evidence="10" key="1">
    <citation type="journal article" date="2023" name="Mol. Phylogenet. Evol.">
        <title>Genome-scale phylogeny and comparative genomics of the fungal order Sordariales.</title>
        <authorList>
            <person name="Hensen N."/>
            <person name="Bonometti L."/>
            <person name="Westerberg I."/>
            <person name="Brannstrom I.O."/>
            <person name="Guillou S."/>
            <person name="Cros-Aarteil S."/>
            <person name="Calhoun S."/>
            <person name="Haridas S."/>
            <person name="Kuo A."/>
            <person name="Mondo S."/>
            <person name="Pangilinan J."/>
            <person name="Riley R."/>
            <person name="LaButti K."/>
            <person name="Andreopoulos B."/>
            <person name="Lipzen A."/>
            <person name="Chen C."/>
            <person name="Yan M."/>
            <person name="Daum C."/>
            <person name="Ng V."/>
            <person name="Clum A."/>
            <person name="Steindorff A."/>
            <person name="Ohm R.A."/>
            <person name="Martin F."/>
            <person name="Silar P."/>
            <person name="Natvig D.O."/>
            <person name="Lalanne C."/>
            <person name="Gautier V."/>
            <person name="Ament-Velasquez S.L."/>
            <person name="Kruys A."/>
            <person name="Hutchinson M.I."/>
            <person name="Powell A.J."/>
            <person name="Barry K."/>
            <person name="Miller A.N."/>
            <person name="Grigoriev I.V."/>
            <person name="Debuchy R."/>
            <person name="Gladieux P."/>
            <person name="Hiltunen Thoren M."/>
            <person name="Johannesson H."/>
        </authorList>
    </citation>
    <scope>NUCLEOTIDE SEQUENCE [LARGE SCALE GENOMIC DNA]</scope>
    <source>
        <strain evidence="10">CBS 340.73</strain>
    </source>
</reference>
<evidence type="ECO:0000313" key="10">
    <source>
        <dbReference type="Proteomes" id="UP001303473"/>
    </source>
</evidence>
<proteinExistence type="inferred from homology"/>
<keyword evidence="5" id="KW-0159">Chromosome partition</keyword>